<name>A0ACC3ZE64_COLTU</name>
<protein>
    <submittedName>
        <fullName evidence="1">Factor arrest protein 10</fullName>
    </submittedName>
</protein>
<organism evidence="1 2">
    <name type="scientific">Colletotrichum truncatum</name>
    <name type="common">Anthracnose fungus</name>
    <name type="synonym">Colletotrichum capsici</name>
    <dbReference type="NCBI Taxonomy" id="5467"/>
    <lineage>
        <taxon>Eukaryota</taxon>
        <taxon>Fungi</taxon>
        <taxon>Dikarya</taxon>
        <taxon>Ascomycota</taxon>
        <taxon>Pezizomycotina</taxon>
        <taxon>Sordariomycetes</taxon>
        <taxon>Hypocreomycetidae</taxon>
        <taxon>Glomerellales</taxon>
        <taxon>Glomerellaceae</taxon>
        <taxon>Colletotrichum</taxon>
        <taxon>Colletotrichum truncatum species complex</taxon>
    </lineage>
</organism>
<proteinExistence type="predicted"/>
<dbReference type="EMBL" id="VUJX02000001">
    <property type="protein sequence ID" value="KAL0942392.1"/>
    <property type="molecule type" value="Genomic_DNA"/>
</dbReference>
<dbReference type="Proteomes" id="UP000805649">
    <property type="component" value="Unassembled WGS sequence"/>
</dbReference>
<sequence>MASSQTPQARRVLITLSAQHYRPEFQFPERRITLESNNSGSDNSKINIGRTSKRVPDLEAKRTNCFFDSPVMSRDHAELSVDWYHKKVYIKDTASLHGTYLNSQRLSQDEPHELSQGDTIKFGVDIQRSSELFPPCTVLVGFEFDPLQIHPTKSNVQPSFAVPDDFDSSEDDSDNESDVRETVERLRKIDRQQQRSGRSLGGPITDPIDLTDDSSTHEPIAEGPATVTIVLDDEVSSDLSKDGTTMKGIEATSTTSQPQQNISTDVDAPLDEIKDVPLPTAEVVDTLLSLDSDSESDNSDEDSNSVDYPDDDRSGRSYDSNEEDISLSDAMTDSDSEGRSEEEQEIDAETDDESENEELDEEIEAAAEYLVDCQMDDGVSLNEDEPHIDEASWNIPVNAQQQSSPNMSASMTTPQFYNSRVSPKLLPTLPAFQHATSLSYTSTVQPLPRTPWDQPSLAQKMQAENLNTDEFKLPPLLNQSNPEIERLSDVNMGVQQAPLAQPSELHHSNHPWQRVYVVPQSVDVAAESNPWCLPQNDGPSAQDLGQMTGKPEFFAAREYNKAAMRRQEECQQPSPEAAHSTSAALHVQSDGYKAQHPRKISMEASKSTKVPESAWETAGQKFLNTPQQEFSLSSVRYSSPELDMTSAFQFNQSKLAVSSSHTPNIENTDKIERTPCHKSPKRKADEISTLLPEEQLVEAVPSKQRNEDMEKVANKQDASGVEDALSAANARPTLSNTEQPPAKRFRFLPSWQGVGAFSVGGIMTTSVVVGMLAMTAPAL</sequence>
<evidence type="ECO:0000313" key="1">
    <source>
        <dbReference type="EMBL" id="KAL0942392.1"/>
    </source>
</evidence>
<comment type="caution">
    <text evidence="1">The sequence shown here is derived from an EMBL/GenBank/DDBJ whole genome shotgun (WGS) entry which is preliminary data.</text>
</comment>
<gene>
    <name evidence="1" type="ORF">CTRU02_200278</name>
</gene>
<evidence type="ECO:0000313" key="2">
    <source>
        <dbReference type="Proteomes" id="UP000805649"/>
    </source>
</evidence>
<accession>A0ACC3ZE64</accession>
<reference evidence="1 2" key="1">
    <citation type="journal article" date="2020" name="Phytopathology">
        <title>Genome Sequence Resources of Colletotrichum truncatum, C. plurivorum, C. musicola, and C. sojae: Four Species Pathogenic to Soybean (Glycine max).</title>
        <authorList>
            <person name="Rogerio F."/>
            <person name="Boufleur T.R."/>
            <person name="Ciampi-Guillardi M."/>
            <person name="Sukno S.A."/>
            <person name="Thon M.R."/>
            <person name="Massola Junior N.S."/>
            <person name="Baroncelli R."/>
        </authorList>
    </citation>
    <scope>NUCLEOTIDE SEQUENCE [LARGE SCALE GENOMIC DNA]</scope>
    <source>
        <strain evidence="1 2">CMES1059</strain>
    </source>
</reference>
<keyword evidence="2" id="KW-1185">Reference proteome</keyword>